<protein>
    <submittedName>
        <fullName evidence="1">Uncharacterized protein</fullName>
    </submittedName>
</protein>
<name>A0A0E9RHU7_ANGAN</name>
<accession>A0A0E9RHU7</accession>
<organism evidence="1">
    <name type="scientific">Anguilla anguilla</name>
    <name type="common">European freshwater eel</name>
    <name type="synonym">Muraena anguilla</name>
    <dbReference type="NCBI Taxonomy" id="7936"/>
    <lineage>
        <taxon>Eukaryota</taxon>
        <taxon>Metazoa</taxon>
        <taxon>Chordata</taxon>
        <taxon>Craniata</taxon>
        <taxon>Vertebrata</taxon>
        <taxon>Euteleostomi</taxon>
        <taxon>Actinopterygii</taxon>
        <taxon>Neopterygii</taxon>
        <taxon>Teleostei</taxon>
        <taxon>Anguilliformes</taxon>
        <taxon>Anguillidae</taxon>
        <taxon>Anguilla</taxon>
    </lineage>
</organism>
<proteinExistence type="predicted"/>
<dbReference type="EMBL" id="GBXM01080225">
    <property type="protein sequence ID" value="JAH28352.1"/>
    <property type="molecule type" value="Transcribed_RNA"/>
</dbReference>
<reference evidence="1" key="2">
    <citation type="journal article" date="2015" name="Fish Shellfish Immunol.">
        <title>Early steps in the European eel (Anguilla anguilla)-Vibrio vulnificus interaction in the gills: Role of the RtxA13 toxin.</title>
        <authorList>
            <person name="Callol A."/>
            <person name="Pajuelo D."/>
            <person name="Ebbesson L."/>
            <person name="Teles M."/>
            <person name="MacKenzie S."/>
            <person name="Amaro C."/>
        </authorList>
    </citation>
    <scope>NUCLEOTIDE SEQUENCE</scope>
</reference>
<reference evidence="1" key="1">
    <citation type="submission" date="2014-11" db="EMBL/GenBank/DDBJ databases">
        <authorList>
            <person name="Amaro Gonzalez C."/>
        </authorList>
    </citation>
    <scope>NUCLEOTIDE SEQUENCE</scope>
</reference>
<dbReference type="AlphaFoldDB" id="A0A0E9RHU7"/>
<evidence type="ECO:0000313" key="1">
    <source>
        <dbReference type="EMBL" id="JAH28352.1"/>
    </source>
</evidence>
<sequence>MVGIQYAKKVRADSEFTSLIAILSNSNPGGPQYLMVSGVFLPLHASL</sequence>